<comment type="caution">
    <text evidence="2">The sequence shown here is derived from an EMBL/GenBank/DDBJ whole genome shotgun (WGS) entry which is preliminary data.</text>
</comment>
<feature type="region of interest" description="Disordered" evidence="1">
    <location>
        <begin position="1"/>
        <end position="22"/>
    </location>
</feature>
<feature type="compositionally biased region" description="Basic residues" evidence="1">
    <location>
        <begin position="1"/>
        <end position="11"/>
    </location>
</feature>
<name>A0ABN7UWY4_GIGMA</name>
<evidence type="ECO:0000313" key="3">
    <source>
        <dbReference type="Proteomes" id="UP000789901"/>
    </source>
</evidence>
<dbReference type="Proteomes" id="UP000789901">
    <property type="component" value="Unassembled WGS sequence"/>
</dbReference>
<evidence type="ECO:0000256" key="1">
    <source>
        <dbReference type="SAM" id="MobiDB-lite"/>
    </source>
</evidence>
<accession>A0ABN7UWY4</accession>
<keyword evidence="3" id="KW-1185">Reference proteome</keyword>
<protein>
    <submittedName>
        <fullName evidence="2">12537_t:CDS:1</fullName>
    </submittedName>
</protein>
<gene>
    <name evidence="2" type="ORF">GMARGA_LOCUS11566</name>
</gene>
<proteinExistence type="predicted"/>
<reference evidence="2 3" key="1">
    <citation type="submission" date="2021-06" db="EMBL/GenBank/DDBJ databases">
        <authorList>
            <person name="Kallberg Y."/>
            <person name="Tangrot J."/>
            <person name="Rosling A."/>
        </authorList>
    </citation>
    <scope>NUCLEOTIDE SEQUENCE [LARGE SCALE GENOMIC DNA]</scope>
    <source>
        <strain evidence="2 3">120-4 pot B 10/14</strain>
    </source>
</reference>
<organism evidence="2 3">
    <name type="scientific">Gigaspora margarita</name>
    <dbReference type="NCBI Taxonomy" id="4874"/>
    <lineage>
        <taxon>Eukaryota</taxon>
        <taxon>Fungi</taxon>
        <taxon>Fungi incertae sedis</taxon>
        <taxon>Mucoromycota</taxon>
        <taxon>Glomeromycotina</taxon>
        <taxon>Glomeromycetes</taxon>
        <taxon>Diversisporales</taxon>
        <taxon>Gigasporaceae</taxon>
        <taxon>Gigaspora</taxon>
    </lineage>
</organism>
<dbReference type="EMBL" id="CAJVQB010006803">
    <property type="protein sequence ID" value="CAG8691822.1"/>
    <property type="molecule type" value="Genomic_DNA"/>
</dbReference>
<evidence type="ECO:0000313" key="2">
    <source>
        <dbReference type="EMBL" id="CAG8691822.1"/>
    </source>
</evidence>
<sequence length="57" mass="6342">MNVKSHQHQKKTTNNNSFKRTEIPTYEHADIAILAIATSAMTVPTMINSKKIPTSAM</sequence>